<dbReference type="EMBL" id="SRMA01026718">
    <property type="protein sequence ID" value="TRY74264.1"/>
    <property type="molecule type" value="Genomic_DNA"/>
</dbReference>
<evidence type="ECO:0000256" key="1">
    <source>
        <dbReference type="SAM" id="MobiDB-lite"/>
    </source>
</evidence>
<feature type="region of interest" description="Disordered" evidence="1">
    <location>
        <begin position="63"/>
        <end position="85"/>
    </location>
</feature>
<evidence type="ECO:0000313" key="2">
    <source>
        <dbReference type="EMBL" id="TRY74264.1"/>
    </source>
</evidence>
<dbReference type="AlphaFoldDB" id="A0A553P9A9"/>
<proteinExistence type="predicted"/>
<evidence type="ECO:0000313" key="3">
    <source>
        <dbReference type="Proteomes" id="UP000316079"/>
    </source>
</evidence>
<keyword evidence="3" id="KW-1185">Reference proteome</keyword>
<dbReference type="Proteomes" id="UP000316079">
    <property type="component" value="Unassembled WGS sequence"/>
</dbReference>
<feature type="region of interest" description="Disordered" evidence="1">
    <location>
        <begin position="152"/>
        <end position="171"/>
    </location>
</feature>
<sequence>MEKKRRMTALQRALESKRAREGSQGCSHDQTLFLRTRDMMGPQLYFSSTYSEEFCYPTRFKPTRARPSSAYRRNNPHPRPGLENIKLNIPTTTAQSGLQTDFKAPEVSSATCALPPAGWILKAQPTSTPAAITQGKSSDTDRIRSAWTKQMETMPSLKPSKHPITSHHRKLSADCRVSVKAPRLINSSQKKIRRVQRLGLFGGACQQHSKTTAHELAHK</sequence>
<protein>
    <submittedName>
        <fullName evidence="2">Uncharacterized protein</fullName>
    </submittedName>
</protein>
<feature type="compositionally biased region" description="Basic residues" evidence="1">
    <location>
        <begin position="159"/>
        <end position="170"/>
    </location>
</feature>
<name>A0A553P9A9_9TELE</name>
<accession>A0A553P9A9</accession>
<dbReference type="OrthoDB" id="10070917at2759"/>
<gene>
    <name evidence="2" type="ORF">DNTS_008995</name>
</gene>
<reference evidence="2 3" key="1">
    <citation type="journal article" date="2019" name="Sci. Data">
        <title>Hybrid genome assembly and annotation of Danionella translucida.</title>
        <authorList>
            <person name="Kadobianskyi M."/>
            <person name="Schulze L."/>
            <person name="Schuelke M."/>
            <person name="Judkewitz B."/>
        </authorList>
    </citation>
    <scope>NUCLEOTIDE SEQUENCE [LARGE SCALE GENOMIC DNA]</scope>
    <source>
        <strain evidence="2 3">Bolton</strain>
    </source>
</reference>
<organism evidence="2 3">
    <name type="scientific">Danionella cerebrum</name>
    <dbReference type="NCBI Taxonomy" id="2873325"/>
    <lineage>
        <taxon>Eukaryota</taxon>
        <taxon>Metazoa</taxon>
        <taxon>Chordata</taxon>
        <taxon>Craniata</taxon>
        <taxon>Vertebrata</taxon>
        <taxon>Euteleostomi</taxon>
        <taxon>Actinopterygii</taxon>
        <taxon>Neopterygii</taxon>
        <taxon>Teleostei</taxon>
        <taxon>Ostariophysi</taxon>
        <taxon>Cypriniformes</taxon>
        <taxon>Danionidae</taxon>
        <taxon>Danioninae</taxon>
        <taxon>Danionella</taxon>
    </lineage>
</organism>
<feature type="region of interest" description="Disordered" evidence="1">
    <location>
        <begin position="1"/>
        <end position="26"/>
    </location>
</feature>
<comment type="caution">
    <text evidence="2">The sequence shown here is derived from an EMBL/GenBank/DDBJ whole genome shotgun (WGS) entry which is preliminary data.</text>
</comment>